<name>A0A1F6MEB0_9BACT</name>
<sequence length="87" mass="9426">MATAHLLLGKIAEKRAEGDRHNPTHFSVDIEEARRHYRAALNVEGSAHQVRAVAKRLLDRLSTPSASSGDPTDTSNTGETDPSHSPD</sequence>
<comment type="caution">
    <text evidence="2">The sequence shown here is derived from an EMBL/GenBank/DDBJ whole genome shotgun (WGS) entry which is preliminary data.</text>
</comment>
<gene>
    <name evidence="2" type="ORF">A3C90_00840</name>
</gene>
<dbReference type="Proteomes" id="UP000177457">
    <property type="component" value="Unassembled WGS sequence"/>
</dbReference>
<evidence type="ECO:0000256" key="1">
    <source>
        <dbReference type="SAM" id="MobiDB-lite"/>
    </source>
</evidence>
<evidence type="ECO:0000313" key="2">
    <source>
        <dbReference type="EMBL" id="OGH69890.1"/>
    </source>
</evidence>
<accession>A0A1F6MEB0</accession>
<dbReference type="AlphaFoldDB" id="A0A1F6MEB0"/>
<feature type="compositionally biased region" description="Polar residues" evidence="1">
    <location>
        <begin position="62"/>
        <end position="80"/>
    </location>
</feature>
<protein>
    <submittedName>
        <fullName evidence="2">Uncharacterized protein</fullName>
    </submittedName>
</protein>
<dbReference type="EMBL" id="MFQE01000060">
    <property type="protein sequence ID" value="OGH69890.1"/>
    <property type="molecule type" value="Genomic_DNA"/>
</dbReference>
<organism evidence="2 3">
    <name type="scientific">Candidatus Magasanikbacteria bacterium RIFCSPHIGHO2_02_FULL_51_14</name>
    <dbReference type="NCBI Taxonomy" id="1798683"/>
    <lineage>
        <taxon>Bacteria</taxon>
        <taxon>Candidatus Magasanikiibacteriota</taxon>
    </lineage>
</organism>
<feature type="region of interest" description="Disordered" evidence="1">
    <location>
        <begin position="59"/>
        <end position="87"/>
    </location>
</feature>
<evidence type="ECO:0000313" key="3">
    <source>
        <dbReference type="Proteomes" id="UP000177457"/>
    </source>
</evidence>
<proteinExistence type="predicted"/>
<reference evidence="2 3" key="1">
    <citation type="journal article" date="2016" name="Nat. Commun.">
        <title>Thousands of microbial genomes shed light on interconnected biogeochemical processes in an aquifer system.</title>
        <authorList>
            <person name="Anantharaman K."/>
            <person name="Brown C.T."/>
            <person name="Hug L.A."/>
            <person name="Sharon I."/>
            <person name="Castelle C.J."/>
            <person name="Probst A.J."/>
            <person name="Thomas B.C."/>
            <person name="Singh A."/>
            <person name="Wilkins M.J."/>
            <person name="Karaoz U."/>
            <person name="Brodie E.L."/>
            <person name="Williams K.H."/>
            <person name="Hubbard S.S."/>
            <person name="Banfield J.F."/>
        </authorList>
    </citation>
    <scope>NUCLEOTIDE SEQUENCE [LARGE SCALE GENOMIC DNA]</scope>
</reference>